<dbReference type="AlphaFoldDB" id="A0A8J1IY66"/>
<evidence type="ECO:0000256" key="8">
    <source>
        <dbReference type="SAM" id="SignalP"/>
    </source>
</evidence>
<dbReference type="AGR" id="Xenbase:XB-GENE-29086799"/>
<dbReference type="SMART" id="SM00407">
    <property type="entry name" value="IGc1"/>
    <property type="match status" value="2"/>
</dbReference>
<protein>
    <submittedName>
        <fullName evidence="12">Interferon-induced very large GTPase 1 isoform X1</fullName>
    </submittedName>
</protein>
<evidence type="ECO:0000256" key="7">
    <source>
        <dbReference type="SAM" id="MobiDB-lite"/>
    </source>
</evidence>
<dbReference type="Pfam" id="PF25496">
    <property type="entry name" value="URGCP"/>
    <property type="match status" value="1"/>
</dbReference>
<dbReference type="Pfam" id="PF07686">
    <property type="entry name" value="V-set"/>
    <property type="match status" value="1"/>
</dbReference>
<proteinExistence type="inferred from homology"/>
<comment type="similarity">
    <text evidence="2">Belongs to the TRAFAC class dynamin-like GTPase superfamily. Very large inducible GTPase (VLIG) family.</text>
</comment>
<organism evidence="11 12">
    <name type="scientific">Xenopus tropicalis</name>
    <name type="common">Western clawed frog</name>
    <name type="synonym">Silurana tropicalis</name>
    <dbReference type="NCBI Taxonomy" id="8364"/>
    <lineage>
        <taxon>Eukaryota</taxon>
        <taxon>Metazoa</taxon>
        <taxon>Chordata</taxon>
        <taxon>Craniata</taxon>
        <taxon>Vertebrata</taxon>
        <taxon>Euteleostomi</taxon>
        <taxon>Amphibia</taxon>
        <taxon>Batrachia</taxon>
        <taxon>Anura</taxon>
        <taxon>Pipoidea</taxon>
        <taxon>Pipidae</taxon>
        <taxon>Xenopodinae</taxon>
        <taxon>Xenopus</taxon>
        <taxon>Silurana</taxon>
    </lineage>
</organism>
<dbReference type="InterPro" id="IPR003597">
    <property type="entry name" value="Ig_C1-set"/>
</dbReference>
<evidence type="ECO:0000256" key="5">
    <source>
        <dbReference type="ARBA" id="ARBA00023136"/>
    </source>
</evidence>
<evidence type="ECO:0000313" key="11">
    <source>
        <dbReference type="Proteomes" id="UP000008143"/>
    </source>
</evidence>
<dbReference type="PANTHER" id="PTHR14819:SF9">
    <property type="entry name" value="UP-REGULATOR OF CELL PROLIFERATION-LIKE"/>
    <property type="match status" value="1"/>
</dbReference>
<dbReference type="InterPro" id="IPR030383">
    <property type="entry name" value="G_VLIG_dom"/>
</dbReference>
<dbReference type="InterPro" id="IPR013162">
    <property type="entry name" value="CD80_C2-set"/>
</dbReference>
<accession>A0A8J1IY66</accession>
<evidence type="ECO:0000256" key="2">
    <source>
        <dbReference type="ARBA" id="ARBA00006828"/>
    </source>
</evidence>
<dbReference type="InterPro" id="IPR027417">
    <property type="entry name" value="P-loop_NTPase"/>
</dbReference>
<reference evidence="12" key="1">
    <citation type="submission" date="2025-08" db="UniProtKB">
        <authorList>
            <consortium name="RefSeq"/>
        </authorList>
    </citation>
    <scope>IDENTIFICATION</scope>
    <source>
        <strain evidence="12">Nigerian</strain>
        <tissue evidence="12">Liver and blood</tissue>
    </source>
</reference>
<keyword evidence="11" id="KW-1185">Reference proteome</keyword>
<name>A0A8J1IY66_XENTR</name>
<dbReference type="Gene3D" id="3.40.50.300">
    <property type="entry name" value="P-loop containing nucleotide triphosphate hydrolases"/>
    <property type="match status" value="1"/>
</dbReference>
<dbReference type="RefSeq" id="XP_031749436.1">
    <property type="nucleotide sequence ID" value="XM_031893576.1"/>
</dbReference>
<evidence type="ECO:0000256" key="1">
    <source>
        <dbReference type="ARBA" id="ARBA00004167"/>
    </source>
</evidence>
<dbReference type="OMA" id="CGDITHR"/>
<dbReference type="PANTHER" id="PTHR14819">
    <property type="entry name" value="GTP-BINDING"/>
    <property type="match status" value="1"/>
</dbReference>
<gene>
    <name evidence="12 13" type="primary">LOC101733202</name>
</gene>
<dbReference type="InterPro" id="IPR013783">
    <property type="entry name" value="Ig-like_fold"/>
</dbReference>
<evidence type="ECO:0000256" key="6">
    <source>
        <dbReference type="ARBA" id="ARBA00023157"/>
    </source>
</evidence>
<evidence type="ECO:0000256" key="4">
    <source>
        <dbReference type="ARBA" id="ARBA00022989"/>
    </source>
</evidence>
<evidence type="ECO:0000259" key="10">
    <source>
        <dbReference type="PROSITE" id="PS51717"/>
    </source>
</evidence>
<keyword evidence="8" id="KW-0732">Signal</keyword>
<dbReference type="SMART" id="SM00409">
    <property type="entry name" value="IG"/>
    <property type="match status" value="2"/>
</dbReference>
<sequence length="1253" mass="141991">MAGNTAGYWGMKIHMEDVKMRLNLLFLLSVLFTFGAEGDIVGQNGFPPHRAIKGSDSVIPCTSDVNGPPVQTIIWYFQHKEILRYDGEIRAVDPRYSLSTNRARDGTASLVISNITITDGGTYTCSLLYGQGKEDMEVTVDIQAIPEITVTNNIVVRNQESVLRCSVTGFYPLGVRIKWLREGVLLHRINVGTKQRNPDGTYNVNTTATILPTEEDQDQTFSCSVQYGSHDTFQKDFQLIYGVPPSIQISSQPFRLNEEQTLVCRVWGFYPESVVVSWFLDGTPMEASRIERMSSSVVSFYQFAPTVQLWGTEISCAVEHGTLASPLVEKVLVKEPDLKVKHRMVVRIVTVITLAAAVALVCYCNWKKRGTKEPICPTPDKKTTFQGVIRKLEMTRYNISKLTLKDVLKIGPDSVQKIENKTIKDAPWYFLMNLMCLNPEARTTCMSNPSIGAEYAREDNSERNNNSMCDPIHPLDVLYVLLHCSEPCLQQEMMSKMSLCQFAVPLLLPAADGHGCTFMLWAMRDIVKRWKNSPSTYNKSFQEATLTDISMPMFSFMRLGKCSFSKSDVANKVLSQASLEQEFFLHRDMEAGYIPRKISDGLVEIAWHFPGSKEKSSVFQNPFAVTNMRGDLELSKDQFRFLCRISSVVFIFTERFDDREYNILAESETANQNCSINIVLISDSTSEDTNICKDLLEKMRCRIWKVSRKYNNAYLAKELKKFIGTLAQNGQNSMNLENISLEANHFGFHIDEKIDELQRLKTFAQHITGNIENIVQCKEEAMRRDGPSDGDSAQTEGEMGSITPGAEYGKNEVKSDRKSFDISQTQSPDHFADENFLCLTQTRKWFLLKSIKLYFQSFAIKSRQQLCGINIKKCGCFNQTDKCKLHDSFRDFDNRLLLFNESRDYQVNNHNRQTQSDNCEQVCYVCLLTILRPFLGTQSNPASGWSKYCCCIWRYIDVNDFVANGNEETFSKLPEIAADLLLDGFPLKLINDDSSIPLEWVSSIFTELDKKTGGKCRMRVISVLGAQRSGKATLLNTMFGLQFPMARGRCTRGAFMTLINVKENFQKELKCDFILLIDTDFIGSPEPSQESNALATLVVGVSDVTIVNVGMENRDEMEINLQSVIRALYSAKKERKKLSCLFVHQGDIQTYEDHNQENLLDQLNNMTKNIAKNEKIQVTQFSDIIESNVEIPSHYIPNLLESATSMAPVNAEYSQCVHKLKEHLISHIKDMDGRAQSIHEFSDSLKHLGKTVK</sequence>
<dbReference type="InterPro" id="IPR036179">
    <property type="entry name" value="Ig-like_dom_sf"/>
</dbReference>
<dbReference type="InterPro" id="IPR013106">
    <property type="entry name" value="Ig_V-set"/>
</dbReference>
<dbReference type="InterPro" id="IPR003599">
    <property type="entry name" value="Ig_sub"/>
</dbReference>
<evidence type="ECO:0000256" key="3">
    <source>
        <dbReference type="ARBA" id="ARBA00022692"/>
    </source>
</evidence>
<dbReference type="Xenbase" id="XB-GENE-29086799">
    <property type="gene designation" value="LOC101733202"/>
</dbReference>
<keyword evidence="5" id="KW-0472">Membrane</keyword>
<dbReference type="Pfam" id="PF07654">
    <property type="entry name" value="C1-set"/>
    <property type="match status" value="1"/>
</dbReference>
<dbReference type="SUPFAM" id="SSF48726">
    <property type="entry name" value="Immunoglobulin"/>
    <property type="match status" value="3"/>
</dbReference>
<dbReference type="InterPro" id="IPR057365">
    <property type="entry name" value="URGCP"/>
</dbReference>
<feature type="signal peptide" evidence="8">
    <location>
        <begin position="1"/>
        <end position="38"/>
    </location>
</feature>
<dbReference type="GeneID" id="101733202"/>
<feature type="domain" description="Ig-like" evidence="9">
    <location>
        <begin position="53"/>
        <end position="141"/>
    </location>
</feature>
<comment type="subcellular location">
    <subcellularLocation>
        <location evidence="1">Membrane</location>
        <topology evidence="1">Single-pass membrane protein</topology>
    </subcellularLocation>
</comment>
<evidence type="ECO:0000313" key="13">
    <source>
        <dbReference type="Xenbase" id="XB-GENE-29086799"/>
    </source>
</evidence>
<dbReference type="SUPFAM" id="SSF52540">
    <property type="entry name" value="P-loop containing nucleoside triphosphate hydrolases"/>
    <property type="match status" value="1"/>
</dbReference>
<dbReference type="Pfam" id="PF08205">
    <property type="entry name" value="C2-set_2"/>
    <property type="match status" value="1"/>
</dbReference>
<evidence type="ECO:0000259" key="9">
    <source>
        <dbReference type="PROSITE" id="PS50835"/>
    </source>
</evidence>
<feature type="chain" id="PRO_5035308683" evidence="8">
    <location>
        <begin position="39"/>
        <end position="1253"/>
    </location>
</feature>
<feature type="domain" description="Ig-like" evidence="9">
    <location>
        <begin position="245"/>
        <end position="333"/>
    </location>
</feature>
<dbReference type="Gene3D" id="2.60.40.10">
    <property type="entry name" value="Immunoglobulins"/>
    <property type="match status" value="3"/>
</dbReference>
<dbReference type="Pfam" id="PF25683">
    <property type="entry name" value="URGCP_GTPase"/>
    <property type="match status" value="1"/>
</dbReference>
<keyword evidence="3" id="KW-0812">Transmembrane</keyword>
<feature type="region of interest" description="Disordered" evidence="7">
    <location>
        <begin position="782"/>
        <end position="826"/>
    </location>
</feature>
<dbReference type="PROSITE" id="PS51717">
    <property type="entry name" value="G_VLIG"/>
    <property type="match status" value="1"/>
</dbReference>
<dbReference type="OrthoDB" id="10043043at2759"/>
<dbReference type="InterPro" id="IPR052986">
    <property type="entry name" value="VLIG_GTPase"/>
</dbReference>
<keyword evidence="4" id="KW-1133">Transmembrane helix</keyword>
<dbReference type="KEGG" id="xtr:101733202"/>
<feature type="domain" description="Ig-like" evidence="9">
    <location>
        <begin position="146"/>
        <end position="240"/>
    </location>
</feature>
<evidence type="ECO:0000313" key="12">
    <source>
        <dbReference type="RefSeq" id="XP_031749436.1"/>
    </source>
</evidence>
<dbReference type="InterPro" id="IPR007110">
    <property type="entry name" value="Ig-like_dom"/>
</dbReference>
<dbReference type="CDD" id="cd00096">
    <property type="entry name" value="Ig"/>
    <property type="match status" value="1"/>
</dbReference>
<dbReference type="GO" id="GO:0016020">
    <property type="term" value="C:membrane"/>
    <property type="evidence" value="ECO:0007669"/>
    <property type="project" value="UniProtKB-SubCell"/>
</dbReference>
<dbReference type="PROSITE" id="PS50835">
    <property type="entry name" value="IG_LIKE"/>
    <property type="match status" value="3"/>
</dbReference>
<dbReference type="Proteomes" id="UP000008143">
    <property type="component" value="Chromosome 9"/>
</dbReference>
<feature type="compositionally biased region" description="Basic and acidic residues" evidence="7">
    <location>
        <begin position="809"/>
        <end position="820"/>
    </location>
</feature>
<dbReference type="GO" id="GO:0005525">
    <property type="term" value="F:GTP binding"/>
    <property type="evidence" value="ECO:0007669"/>
    <property type="project" value="InterPro"/>
</dbReference>
<feature type="domain" description="VLIG-type G" evidence="10">
    <location>
        <begin position="1015"/>
        <end position="1249"/>
    </location>
</feature>
<keyword evidence="6" id="KW-1015">Disulfide bond</keyword>